<dbReference type="STRING" id="1111728.GCA_000427805_04041"/>
<dbReference type="RefSeq" id="WP_029095900.1">
    <property type="nucleotide sequence ID" value="NZ_CAADJA010000002.1"/>
</dbReference>
<dbReference type="AlphaFoldDB" id="A0A2C6C129"/>
<organism evidence="1 3">
    <name type="scientific">Budvicia aquatica</name>
    <dbReference type="NCBI Taxonomy" id="82979"/>
    <lineage>
        <taxon>Bacteria</taxon>
        <taxon>Pseudomonadati</taxon>
        <taxon>Pseudomonadota</taxon>
        <taxon>Gammaproteobacteria</taxon>
        <taxon>Enterobacterales</taxon>
        <taxon>Budviciaceae</taxon>
        <taxon>Budvicia</taxon>
    </lineage>
</organism>
<proteinExistence type="predicted"/>
<dbReference type="EMBL" id="PDDX01000001">
    <property type="protein sequence ID" value="PHI30060.1"/>
    <property type="molecule type" value="Genomic_DNA"/>
</dbReference>
<reference evidence="1" key="1">
    <citation type="submission" date="2017-09" db="EMBL/GenBank/DDBJ databases">
        <title>FDA dAtabase for Regulatory Grade micrObial Sequences (FDA-ARGOS): Supporting development and validation of Infectious Disease Dx tests.</title>
        <authorList>
            <person name="Minogue T."/>
            <person name="Wolcott M."/>
            <person name="Wasieloski L."/>
            <person name="Aguilar W."/>
            <person name="Moore D."/>
            <person name="Tallon L.J."/>
            <person name="Sadzewicz L."/>
            <person name="Ott S."/>
            <person name="Zhao X."/>
            <person name="Nagaraj S."/>
            <person name="Vavikolanu K."/>
            <person name="Aluvathingal J."/>
            <person name="Nadendla S."/>
            <person name="Sichtig H."/>
        </authorList>
    </citation>
    <scope>NUCLEOTIDE SEQUENCE</scope>
    <source>
        <strain evidence="1">FDAARGOS_387</strain>
    </source>
</reference>
<dbReference type="EMBL" id="CAADJA010000002">
    <property type="protein sequence ID" value="VFS49047.1"/>
    <property type="molecule type" value="Genomic_DNA"/>
</dbReference>
<evidence type="ECO:0000313" key="1">
    <source>
        <dbReference type="EMBL" id="PHI30060.1"/>
    </source>
</evidence>
<evidence type="ECO:0000313" key="2">
    <source>
        <dbReference type="EMBL" id="VFS49047.1"/>
    </source>
</evidence>
<name>A0A2C6C129_9GAMM</name>
<dbReference type="Proteomes" id="UP000373449">
    <property type="component" value="Unassembled WGS sequence"/>
</dbReference>
<reference evidence="3" key="2">
    <citation type="submission" date="2017-09" db="EMBL/GenBank/DDBJ databases">
        <title>FDA dAtabase for Regulatory Grade micrObial Sequences (FDA-ARGOS): Supporting development and validation of Infectious Disease Dx tests.</title>
        <authorList>
            <person name="Minogue T."/>
            <person name="Wolcott M."/>
            <person name="Wasieloski L."/>
            <person name="Aguilar W."/>
            <person name="Moore D."/>
            <person name="Tallon L."/>
            <person name="Sadzewicz L."/>
            <person name="Ott S."/>
            <person name="Zhao X."/>
            <person name="Nagaraj S."/>
            <person name="Vavikolanu K."/>
            <person name="Aluvathingal J."/>
            <person name="Nadendla S."/>
            <person name="Sichtig H."/>
        </authorList>
    </citation>
    <scope>NUCLEOTIDE SEQUENCE [LARGE SCALE GENOMIC DNA]</scope>
    <source>
        <strain evidence="3">FDAARGOS_387</strain>
    </source>
</reference>
<sequence>MYKYKMVQVPPTITIKAKDNRSGLAAEYLENVVNEWAYQGWEFHRVDTIGIQKTSGLLGRKTEYDHYYVISFRKAIKA</sequence>
<gene>
    <name evidence="1" type="ORF">CRN84_12265</name>
    <name evidence="2" type="ORF">NCTC12282_03507</name>
</gene>
<reference evidence="2 4" key="3">
    <citation type="submission" date="2019-03" db="EMBL/GenBank/DDBJ databases">
        <authorList>
            <consortium name="Pathogen Informatics"/>
        </authorList>
    </citation>
    <scope>NUCLEOTIDE SEQUENCE [LARGE SCALE GENOMIC DNA]</scope>
    <source>
        <strain evidence="2 4">NCTC12282</strain>
    </source>
</reference>
<dbReference type="OrthoDB" id="1551201at2"/>
<evidence type="ECO:0000313" key="3">
    <source>
        <dbReference type="Proteomes" id="UP000224974"/>
    </source>
</evidence>
<accession>A0A2C6C129</accession>
<evidence type="ECO:0000313" key="4">
    <source>
        <dbReference type="Proteomes" id="UP000373449"/>
    </source>
</evidence>
<keyword evidence="3" id="KW-1185">Reference proteome</keyword>
<protein>
    <submittedName>
        <fullName evidence="1">DUF4177 domain-containing protein</fullName>
    </submittedName>
</protein>
<dbReference type="Proteomes" id="UP000224974">
    <property type="component" value="Unassembled WGS sequence"/>
</dbReference>